<dbReference type="Proteomes" id="UP000295611">
    <property type="component" value="Unassembled WGS sequence"/>
</dbReference>
<keyword evidence="3" id="KW-1003">Cell membrane</keyword>
<comment type="caution">
    <text evidence="7">The sequence shown here is derived from an EMBL/GenBank/DDBJ whole genome shotgun (WGS) entry which is preliminary data.</text>
</comment>
<dbReference type="Pfam" id="PF00005">
    <property type="entry name" value="ABC_tran"/>
    <property type="match status" value="1"/>
</dbReference>
<dbReference type="InterPro" id="IPR017871">
    <property type="entry name" value="ABC_transporter-like_CS"/>
</dbReference>
<reference evidence="7 8" key="1">
    <citation type="submission" date="2019-03" db="EMBL/GenBank/DDBJ databases">
        <title>Genomic Encyclopedia of Type Strains, Phase III (KMG-III): the genomes of soil and plant-associated and newly described type strains.</title>
        <authorList>
            <person name="Whitman W."/>
        </authorList>
    </citation>
    <scope>NUCLEOTIDE SEQUENCE [LARGE SCALE GENOMIC DNA]</scope>
    <source>
        <strain evidence="7 8">CECT 8976</strain>
    </source>
</reference>
<proteinExistence type="inferred from homology"/>
<keyword evidence="4" id="KW-0547">Nucleotide-binding</keyword>
<name>A0A4R7BBG1_9NEIS</name>
<dbReference type="PANTHER" id="PTHR42734:SF17">
    <property type="entry name" value="METAL TRANSPORT SYSTEM ATP-BINDING PROTEIN TM_0124-RELATED"/>
    <property type="match status" value="1"/>
</dbReference>
<evidence type="ECO:0000256" key="3">
    <source>
        <dbReference type="ARBA" id="ARBA00022475"/>
    </source>
</evidence>
<sequence>MEVLRLDRVTVSFRGRRVLDDVSLTVDQNQFIGVLGPNGAGKTTLMRAILGLIPPDAGKISVLGQSGLRGNPDIGYMPQVRSAGTGQRLCGRDFVAIAHGGHRWGWPRLDKRQWQEIDRALELVDARELARRPLMELSGGQRQRLLLAQALIGSPRLLLLDEPLISLDPRHQHGVIELVRQVSKQLGITVLFSAHELNPLLPAIDQVLYLGHGQLALGTVDEVIQPEVLSRLYGAPIDVVRHNGRIFVMSGEVDVEKEEHYHDV</sequence>
<keyword evidence="3" id="KW-0472">Membrane</keyword>
<organism evidence="7 8">
    <name type="scientific">Paludibacterium purpuratum</name>
    <dbReference type="NCBI Taxonomy" id="1144873"/>
    <lineage>
        <taxon>Bacteria</taxon>
        <taxon>Pseudomonadati</taxon>
        <taxon>Pseudomonadota</taxon>
        <taxon>Betaproteobacteria</taxon>
        <taxon>Neisseriales</taxon>
        <taxon>Chromobacteriaceae</taxon>
        <taxon>Paludibacterium</taxon>
    </lineage>
</organism>
<evidence type="ECO:0000259" key="6">
    <source>
        <dbReference type="PROSITE" id="PS50893"/>
    </source>
</evidence>
<evidence type="ECO:0000313" key="7">
    <source>
        <dbReference type="EMBL" id="TDR82238.1"/>
    </source>
</evidence>
<evidence type="ECO:0000256" key="1">
    <source>
        <dbReference type="ARBA" id="ARBA00005417"/>
    </source>
</evidence>
<dbReference type="PROSITE" id="PS00211">
    <property type="entry name" value="ABC_TRANSPORTER_1"/>
    <property type="match status" value="1"/>
</dbReference>
<keyword evidence="2" id="KW-0813">Transport</keyword>
<keyword evidence="8" id="KW-1185">Reference proteome</keyword>
<dbReference type="InterPro" id="IPR003439">
    <property type="entry name" value="ABC_transporter-like_ATP-bd"/>
</dbReference>
<evidence type="ECO:0000256" key="2">
    <source>
        <dbReference type="ARBA" id="ARBA00022448"/>
    </source>
</evidence>
<comment type="similarity">
    <text evidence="1">Belongs to the ABC transporter superfamily.</text>
</comment>
<accession>A0A4R7BBG1</accession>
<dbReference type="GO" id="GO:0016887">
    <property type="term" value="F:ATP hydrolysis activity"/>
    <property type="evidence" value="ECO:0007669"/>
    <property type="project" value="InterPro"/>
</dbReference>
<dbReference type="PANTHER" id="PTHR42734">
    <property type="entry name" value="METAL TRANSPORT SYSTEM ATP-BINDING PROTEIN TM_0124-RELATED"/>
    <property type="match status" value="1"/>
</dbReference>
<dbReference type="Gene3D" id="3.40.50.300">
    <property type="entry name" value="P-loop containing nucleotide triphosphate hydrolases"/>
    <property type="match status" value="1"/>
</dbReference>
<dbReference type="CDD" id="cd03235">
    <property type="entry name" value="ABC_Metallic_Cations"/>
    <property type="match status" value="1"/>
</dbReference>
<dbReference type="InterPro" id="IPR003593">
    <property type="entry name" value="AAA+_ATPase"/>
</dbReference>
<dbReference type="InterPro" id="IPR050153">
    <property type="entry name" value="Metal_Ion_Import_ABC"/>
</dbReference>
<evidence type="ECO:0000256" key="5">
    <source>
        <dbReference type="ARBA" id="ARBA00022840"/>
    </source>
</evidence>
<dbReference type="InterPro" id="IPR027417">
    <property type="entry name" value="P-loop_NTPase"/>
</dbReference>
<evidence type="ECO:0000256" key="4">
    <source>
        <dbReference type="ARBA" id="ARBA00022741"/>
    </source>
</evidence>
<dbReference type="SMART" id="SM00382">
    <property type="entry name" value="AAA"/>
    <property type="match status" value="1"/>
</dbReference>
<gene>
    <name evidence="7" type="ORF">DFP86_102355</name>
</gene>
<dbReference type="AlphaFoldDB" id="A0A4R7BBG1"/>
<dbReference type="OrthoDB" id="5296765at2"/>
<keyword evidence="5 7" id="KW-0067">ATP-binding</keyword>
<dbReference type="SUPFAM" id="SSF52540">
    <property type="entry name" value="P-loop containing nucleoside triphosphate hydrolases"/>
    <property type="match status" value="1"/>
</dbReference>
<dbReference type="GO" id="GO:0005524">
    <property type="term" value="F:ATP binding"/>
    <property type="evidence" value="ECO:0007669"/>
    <property type="project" value="UniProtKB-KW"/>
</dbReference>
<dbReference type="PROSITE" id="PS50893">
    <property type="entry name" value="ABC_TRANSPORTER_2"/>
    <property type="match status" value="1"/>
</dbReference>
<dbReference type="EMBL" id="SNZP01000002">
    <property type="protein sequence ID" value="TDR82238.1"/>
    <property type="molecule type" value="Genomic_DNA"/>
</dbReference>
<dbReference type="RefSeq" id="WP_133678650.1">
    <property type="nucleotide sequence ID" value="NZ_SNZP01000002.1"/>
</dbReference>
<evidence type="ECO:0000313" key="8">
    <source>
        <dbReference type="Proteomes" id="UP000295611"/>
    </source>
</evidence>
<protein>
    <submittedName>
        <fullName evidence="7">Zinc/manganese transport system ATP-binding protein</fullName>
    </submittedName>
</protein>
<feature type="domain" description="ABC transporter" evidence="6">
    <location>
        <begin position="4"/>
        <end position="237"/>
    </location>
</feature>